<feature type="domain" description="Sugar 3,4-ketoisomerase QdtA cupin" evidence="1">
    <location>
        <begin position="5"/>
        <end position="132"/>
    </location>
</feature>
<dbReference type="InterPro" id="IPR008894">
    <property type="entry name" value="QdtA_cupin_dom"/>
</dbReference>
<dbReference type="AlphaFoldDB" id="A0A0F5MP68"/>
<name>A0A0F5MP68_9RICK</name>
<dbReference type="InterPro" id="IPR011051">
    <property type="entry name" value="RmlC_Cupin_sf"/>
</dbReference>
<evidence type="ECO:0000313" key="2">
    <source>
        <dbReference type="EMBL" id="KKB96487.1"/>
    </source>
</evidence>
<sequence length="134" mass="15797">MTIESCRIIDIPTVVDEKGELCFFESNNELPFDIKRIYYLHGLSKDVRRGFHAHKQLNQIMVAISGEFKILLDDGKNKSVFNLSSPKQGLYIRNMIWRELFDFSDNAVVLVIANQIYKEKDYIRNYEEFIRISK</sequence>
<keyword evidence="4" id="KW-1185">Reference proteome</keyword>
<reference evidence="3 4" key="1">
    <citation type="submission" date="2015-02" db="EMBL/GenBank/DDBJ databases">
        <title>Single cell genomics of a rare environmental alphaproteobacterium provides unique insights into Rickettsiaceae evolution.</title>
        <authorList>
            <person name="Martijn J."/>
            <person name="Schulz F."/>
            <person name="Zaremba-Niedzwiedzka K."/>
            <person name="Viklund J."/>
            <person name="Stepanauskas R."/>
            <person name="Andersson S.G.E."/>
            <person name="Horn M."/>
            <person name="Guy L."/>
            <person name="Ettema T.J.G."/>
        </authorList>
    </citation>
    <scope>NUCLEOTIDE SEQUENCE [LARGE SCALE GENOMIC DNA]</scope>
    <source>
        <strain evidence="3 4">SCGC AAA041-L04</strain>
    </source>
</reference>
<dbReference type="Pfam" id="PF05523">
    <property type="entry name" value="FdtA"/>
    <property type="match status" value="1"/>
</dbReference>
<dbReference type="Proteomes" id="UP000033358">
    <property type="component" value="Unassembled WGS sequence"/>
</dbReference>
<comment type="caution">
    <text evidence="3">The sequence shown here is derived from an EMBL/GenBank/DDBJ whole genome shotgun (WGS) entry which is preliminary data.</text>
</comment>
<dbReference type="CDD" id="cd20292">
    <property type="entry name" value="cupin_QdtA-like"/>
    <property type="match status" value="1"/>
</dbReference>
<dbReference type="PATRIC" id="fig|1607817.3.peg.285"/>
<dbReference type="InterPro" id="IPR014710">
    <property type="entry name" value="RmlC-like_jellyroll"/>
</dbReference>
<accession>A0A0F5MP68</accession>
<dbReference type="Gene3D" id="2.60.120.10">
    <property type="entry name" value="Jelly Rolls"/>
    <property type="match status" value="1"/>
</dbReference>
<dbReference type="SUPFAM" id="SSF51182">
    <property type="entry name" value="RmlC-like cupins"/>
    <property type="match status" value="1"/>
</dbReference>
<dbReference type="EC" id="5.3.2.3" evidence="3"/>
<dbReference type="EMBL" id="JYHA01000040">
    <property type="protein sequence ID" value="KKB96628.1"/>
    <property type="molecule type" value="Genomic_DNA"/>
</dbReference>
<dbReference type="GO" id="GO:0016853">
    <property type="term" value="F:isomerase activity"/>
    <property type="evidence" value="ECO:0007669"/>
    <property type="project" value="UniProtKB-KW"/>
</dbReference>
<evidence type="ECO:0000313" key="4">
    <source>
        <dbReference type="Proteomes" id="UP000033358"/>
    </source>
</evidence>
<gene>
    <name evidence="3" type="primary">fdtA_1</name>
    <name evidence="2" type="synonym">fdtA_2</name>
    <name evidence="3" type="ORF">SZ25_00284</name>
    <name evidence="2" type="ORF">SZ25_00429</name>
</gene>
<protein>
    <submittedName>
        <fullName evidence="3">TDP-4-oxo-6-deoxy-alpha-D-glucose-3, 4-oxoisomerase</fullName>
        <ecNumber evidence="3">5.3.2.3</ecNumber>
    </submittedName>
</protein>
<evidence type="ECO:0000259" key="1">
    <source>
        <dbReference type="Pfam" id="PF05523"/>
    </source>
</evidence>
<keyword evidence="3" id="KW-0413">Isomerase</keyword>
<organism evidence="3 4">
    <name type="scientific">Candidatus Arcanibacter lacustris</name>
    <dbReference type="NCBI Taxonomy" id="1607817"/>
    <lineage>
        <taxon>Bacteria</taxon>
        <taxon>Pseudomonadati</taxon>
        <taxon>Pseudomonadota</taxon>
        <taxon>Alphaproteobacteria</taxon>
        <taxon>Rickettsiales</taxon>
        <taxon>Candidatus Arcanibacter</taxon>
    </lineage>
</organism>
<proteinExistence type="predicted"/>
<evidence type="ECO:0000313" key="3">
    <source>
        <dbReference type="EMBL" id="KKB96628.1"/>
    </source>
</evidence>
<dbReference type="EMBL" id="JYHA01000070">
    <property type="protein sequence ID" value="KKB96487.1"/>
    <property type="molecule type" value="Genomic_DNA"/>
</dbReference>